<evidence type="ECO:0000256" key="1">
    <source>
        <dbReference type="ARBA" id="ARBA00004651"/>
    </source>
</evidence>
<organism evidence="9 10">
    <name type="scientific">Blautia celeris</name>
    <dbReference type="NCBI Taxonomy" id="2763026"/>
    <lineage>
        <taxon>Bacteria</taxon>
        <taxon>Bacillati</taxon>
        <taxon>Bacillota</taxon>
        <taxon>Clostridia</taxon>
        <taxon>Lachnospirales</taxon>
        <taxon>Lachnospiraceae</taxon>
        <taxon>Blautia</taxon>
    </lineage>
</organism>
<dbReference type="Proteomes" id="UP000654573">
    <property type="component" value="Unassembled WGS sequence"/>
</dbReference>
<feature type="transmembrane region" description="Helical" evidence="7">
    <location>
        <begin position="97"/>
        <end position="118"/>
    </location>
</feature>
<dbReference type="Gene3D" id="1.10.3720.10">
    <property type="entry name" value="MetI-like"/>
    <property type="match status" value="1"/>
</dbReference>
<evidence type="ECO:0000259" key="8">
    <source>
        <dbReference type="PROSITE" id="PS50928"/>
    </source>
</evidence>
<evidence type="ECO:0000256" key="2">
    <source>
        <dbReference type="ARBA" id="ARBA00022448"/>
    </source>
</evidence>
<dbReference type="Pfam" id="PF00528">
    <property type="entry name" value="BPD_transp_1"/>
    <property type="match status" value="1"/>
</dbReference>
<keyword evidence="4 7" id="KW-0812">Transmembrane</keyword>
<comment type="similarity">
    <text evidence="7">Belongs to the binding-protein-dependent transport system permease family.</text>
</comment>
<gene>
    <name evidence="9" type="ORF">H8S76_02320</name>
</gene>
<dbReference type="PANTHER" id="PTHR43163:SF6">
    <property type="entry name" value="DIPEPTIDE TRANSPORT SYSTEM PERMEASE PROTEIN DPPB-RELATED"/>
    <property type="match status" value="1"/>
</dbReference>
<dbReference type="EMBL" id="JACOOU010000001">
    <property type="protein sequence ID" value="MBC5671068.1"/>
    <property type="molecule type" value="Genomic_DNA"/>
</dbReference>
<comment type="subcellular location">
    <subcellularLocation>
        <location evidence="1 7">Cell membrane</location>
        <topology evidence="1 7">Multi-pass membrane protein</topology>
    </subcellularLocation>
</comment>
<keyword evidence="5 7" id="KW-1133">Transmembrane helix</keyword>
<evidence type="ECO:0000256" key="3">
    <source>
        <dbReference type="ARBA" id="ARBA00022475"/>
    </source>
</evidence>
<evidence type="ECO:0000256" key="4">
    <source>
        <dbReference type="ARBA" id="ARBA00022692"/>
    </source>
</evidence>
<evidence type="ECO:0000256" key="6">
    <source>
        <dbReference type="ARBA" id="ARBA00023136"/>
    </source>
</evidence>
<dbReference type="SUPFAM" id="SSF161098">
    <property type="entry name" value="MetI-like"/>
    <property type="match status" value="1"/>
</dbReference>
<feature type="domain" description="ABC transmembrane type-1" evidence="8">
    <location>
        <begin position="58"/>
        <end position="257"/>
    </location>
</feature>
<feature type="transmembrane region" description="Helical" evidence="7">
    <location>
        <begin position="62"/>
        <end position="85"/>
    </location>
</feature>
<comment type="caution">
    <text evidence="9">The sequence shown here is derived from an EMBL/GenBank/DDBJ whole genome shotgun (WGS) entry which is preliminary data.</text>
</comment>
<dbReference type="PANTHER" id="PTHR43163">
    <property type="entry name" value="DIPEPTIDE TRANSPORT SYSTEM PERMEASE PROTEIN DPPB-RELATED"/>
    <property type="match status" value="1"/>
</dbReference>
<evidence type="ECO:0000313" key="9">
    <source>
        <dbReference type="EMBL" id="MBC5671068.1"/>
    </source>
</evidence>
<sequence length="274" mass="30416">MTHSLPDETILERFREEKGLNRPLHEQYLEWLGKILHGDLGESLITGEPVGEDIVYHFEKTFSLAVFAMGLTLVFAIPLGILCALRQNKFIDYIGRLLAMTAVSMPGFWVSYLLIIALALKGGILPVAGYGDGSLKYMVIPGIALSLMSFGTVMKMMRNNMVDVMKEDYMITAEAKGLHPFQIIMKHGVKNALISVITLAGMTFASMLAGSAVIEKIFAWPGIGHMILSGIENKDFPVVQACVIVVSAIYLMINFLVDILYIIINPRIRYDKEN</sequence>
<feature type="transmembrane region" description="Helical" evidence="7">
    <location>
        <begin position="138"/>
        <end position="157"/>
    </location>
</feature>
<proteinExistence type="inferred from homology"/>
<dbReference type="InterPro" id="IPR000515">
    <property type="entry name" value="MetI-like"/>
</dbReference>
<keyword evidence="6 7" id="KW-0472">Membrane</keyword>
<dbReference type="PROSITE" id="PS50928">
    <property type="entry name" value="ABC_TM1"/>
    <property type="match status" value="1"/>
</dbReference>
<feature type="transmembrane region" description="Helical" evidence="7">
    <location>
        <begin position="238"/>
        <end position="264"/>
    </location>
</feature>
<feature type="transmembrane region" description="Helical" evidence="7">
    <location>
        <begin position="192"/>
        <end position="218"/>
    </location>
</feature>
<dbReference type="InterPro" id="IPR035906">
    <property type="entry name" value="MetI-like_sf"/>
</dbReference>
<accession>A0ABR7F773</accession>
<evidence type="ECO:0000256" key="7">
    <source>
        <dbReference type="RuleBase" id="RU363032"/>
    </source>
</evidence>
<dbReference type="CDD" id="cd06261">
    <property type="entry name" value="TM_PBP2"/>
    <property type="match status" value="1"/>
</dbReference>
<reference evidence="9 10" key="1">
    <citation type="submission" date="2020-08" db="EMBL/GenBank/DDBJ databases">
        <title>Genome public.</title>
        <authorList>
            <person name="Liu C."/>
            <person name="Sun Q."/>
        </authorList>
    </citation>
    <scope>NUCLEOTIDE SEQUENCE [LARGE SCALE GENOMIC DNA]</scope>
    <source>
        <strain evidence="9 10">NSJ-34</strain>
    </source>
</reference>
<evidence type="ECO:0000313" key="10">
    <source>
        <dbReference type="Proteomes" id="UP000654573"/>
    </source>
</evidence>
<keyword evidence="3" id="KW-1003">Cell membrane</keyword>
<keyword evidence="2 7" id="KW-0813">Transport</keyword>
<evidence type="ECO:0000256" key="5">
    <source>
        <dbReference type="ARBA" id="ARBA00022989"/>
    </source>
</evidence>
<protein>
    <submittedName>
        <fullName evidence="9">ABC transporter permease</fullName>
    </submittedName>
</protein>
<name>A0ABR7F773_9FIRM</name>
<keyword evidence="10" id="KW-1185">Reference proteome</keyword>